<keyword evidence="7" id="KW-1185">Reference proteome</keyword>
<dbReference type="SFLD" id="SFLDS00003">
    <property type="entry name" value="Haloacid_Dehalogenase"/>
    <property type="match status" value="1"/>
</dbReference>
<dbReference type="SFLD" id="SFLDG01135">
    <property type="entry name" value="C1.5.6:_HAD__Beta-PGM__Phospha"/>
    <property type="match status" value="1"/>
</dbReference>
<evidence type="ECO:0000256" key="4">
    <source>
        <dbReference type="ARBA" id="ARBA00023277"/>
    </source>
</evidence>
<dbReference type="GO" id="GO:0046872">
    <property type="term" value="F:metal ion binding"/>
    <property type="evidence" value="ECO:0007669"/>
    <property type="project" value="UniProtKB-KW"/>
</dbReference>
<proteinExistence type="predicted"/>
<dbReference type="SUPFAM" id="SSF56784">
    <property type="entry name" value="HAD-like"/>
    <property type="match status" value="1"/>
</dbReference>
<reference evidence="6 7" key="1">
    <citation type="submission" date="2020-08" db="EMBL/GenBank/DDBJ databases">
        <title>Genomic Encyclopedia of Type Strains, Phase IV (KMG-IV): sequencing the most valuable type-strain genomes for metagenomic binning, comparative biology and taxonomic classification.</title>
        <authorList>
            <person name="Goeker M."/>
        </authorList>
    </citation>
    <scope>NUCLEOTIDE SEQUENCE [LARGE SCALE GENOMIC DNA]</scope>
    <source>
        <strain evidence="6 7">DSM 22975</strain>
    </source>
</reference>
<keyword evidence="4" id="KW-0119">Carbohydrate metabolism</keyword>
<dbReference type="Pfam" id="PF13419">
    <property type="entry name" value="HAD_2"/>
    <property type="match status" value="1"/>
</dbReference>
<evidence type="ECO:0000256" key="5">
    <source>
        <dbReference type="SAM" id="Coils"/>
    </source>
</evidence>
<dbReference type="InterPro" id="IPR023214">
    <property type="entry name" value="HAD_sf"/>
</dbReference>
<name>A0A841G9H4_9GAMM</name>
<dbReference type="InterPro" id="IPR006439">
    <property type="entry name" value="HAD-SF_hydro_IA"/>
</dbReference>
<gene>
    <name evidence="6" type="ORF">HNR75_001606</name>
</gene>
<evidence type="ECO:0000256" key="1">
    <source>
        <dbReference type="ARBA" id="ARBA00022723"/>
    </source>
</evidence>
<dbReference type="PANTHER" id="PTHR43434">
    <property type="entry name" value="PHOSPHOGLYCOLATE PHOSPHATASE"/>
    <property type="match status" value="1"/>
</dbReference>
<accession>A0A841G9H4</accession>
<evidence type="ECO:0000313" key="6">
    <source>
        <dbReference type="EMBL" id="MBB6055688.1"/>
    </source>
</evidence>
<dbReference type="EC" id="3.1.3.18" evidence="6"/>
<dbReference type="NCBIfam" id="TIGR01509">
    <property type="entry name" value="HAD-SF-IA-v3"/>
    <property type="match status" value="1"/>
</dbReference>
<keyword evidence="5" id="KW-0175">Coiled coil</keyword>
<dbReference type="Gene3D" id="3.40.50.1000">
    <property type="entry name" value="HAD superfamily/HAD-like"/>
    <property type="match status" value="1"/>
</dbReference>
<dbReference type="SFLD" id="SFLDG01129">
    <property type="entry name" value="C1.5:_HAD__Beta-PGM__Phosphata"/>
    <property type="match status" value="1"/>
</dbReference>
<dbReference type="Gene3D" id="1.10.150.240">
    <property type="entry name" value="Putative phosphatase, domain 2"/>
    <property type="match status" value="1"/>
</dbReference>
<protein>
    <submittedName>
        <fullName evidence="6">Phosphoglycolate phosphatase</fullName>
        <ecNumber evidence="6">3.1.3.18</ecNumber>
    </submittedName>
</protein>
<evidence type="ECO:0000313" key="7">
    <source>
        <dbReference type="Proteomes" id="UP000585721"/>
    </source>
</evidence>
<dbReference type="GO" id="GO:0006281">
    <property type="term" value="P:DNA repair"/>
    <property type="evidence" value="ECO:0007669"/>
    <property type="project" value="TreeGrafter"/>
</dbReference>
<evidence type="ECO:0000256" key="2">
    <source>
        <dbReference type="ARBA" id="ARBA00022801"/>
    </source>
</evidence>
<dbReference type="AlphaFoldDB" id="A0A841G9H4"/>
<keyword evidence="1" id="KW-0479">Metal-binding</keyword>
<keyword evidence="2 6" id="KW-0378">Hydrolase</keyword>
<dbReference type="InterPro" id="IPR036412">
    <property type="entry name" value="HAD-like_sf"/>
</dbReference>
<dbReference type="Proteomes" id="UP000585721">
    <property type="component" value="Unassembled WGS sequence"/>
</dbReference>
<evidence type="ECO:0000256" key="3">
    <source>
        <dbReference type="ARBA" id="ARBA00022842"/>
    </source>
</evidence>
<dbReference type="PANTHER" id="PTHR43434:SF23">
    <property type="entry name" value="PHOSPHOGLYCOLATE PHOSPHATASE"/>
    <property type="match status" value="1"/>
</dbReference>
<comment type="caution">
    <text evidence="6">The sequence shown here is derived from an EMBL/GenBank/DDBJ whole genome shotgun (WGS) entry which is preliminary data.</text>
</comment>
<dbReference type="GO" id="GO:0008967">
    <property type="term" value="F:phosphoglycolate phosphatase activity"/>
    <property type="evidence" value="ECO:0007669"/>
    <property type="project" value="UniProtKB-EC"/>
</dbReference>
<feature type="coiled-coil region" evidence="5">
    <location>
        <begin position="57"/>
        <end position="84"/>
    </location>
</feature>
<dbReference type="InterPro" id="IPR041492">
    <property type="entry name" value="HAD_2"/>
</dbReference>
<organism evidence="6 7">
    <name type="scientific">Tolumonas osonensis</name>
    <dbReference type="NCBI Taxonomy" id="675874"/>
    <lineage>
        <taxon>Bacteria</taxon>
        <taxon>Pseudomonadati</taxon>
        <taxon>Pseudomonadota</taxon>
        <taxon>Gammaproteobacteria</taxon>
        <taxon>Aeromonadales</taxon>
        <taxon>Aeromonadaceae</taxon>
        <taxon>Tolumonas</taxon>
    </lineage>
</organism>
<sequence>MIHSRFSAVLFDLDGTLLDTAPDLGAAANHVLQRIGKAALSDRVIRQTASDGALALIKAGLSEAEQTEHDLTELRQQLLDYYAQHLYVGTRPYTGMTELIHWLNQRLIPWGVVTNKPAFLTEPLLAQVTELPGCAAIVSADTLPVRKPHPEPLWHACAQMKVTASECLYVGDHIRDIEAGRNAGMKTAIAGWGYIAETEVLSEWRADVTMADPYSLLQWLSC</sequence>
<dbReference type="EMBL" id="JACHGR010000005">
    <property type="protein sequence ID" value="MBB6055688.1"/>
    <property type="molecule type" value="Genomic_DNA"/>
</dbReference>
<dbReference type="GO" id="GO:0005829">
    <property type="term" value="C:cytosol"/>
    <property type="evidence" value="ECO:0007669"/>
    <property type="project" value="TreeGrafter"/>
</dbReference>
<dbReference type="NCBIfam" id="TIGR01549">
    <property type="entry name" value="HAD-SF-IA-v1"/>
    <property type="match status" value="1"/>
</dbReference>
<dbReference type="RefSeq" id="WP_188026441.1">
    <property type="nucleotide sequence ID" value="NZ_JACHGR010000005.1"/>
</dbReference>
<keyword evidence="3" id="KW-0460">Magnesium</keyword>
<dbReference type="InterPro" id="IPR050155">
    <property type="entry name" value="HAD-like_hydrolase_sf"/>
</dbReference>
<dbReference type="InterPro" id="IPR023198">
    <property type="entry name" value="PGP-like_dom2"/>
</dbReference>